<evidence type="ECO:0000259" key="3">
    <source>
        <dbReference type="Pfam" id="PF13505"/>
    </source>
</evidence>
<dbReference type="InterPro" id="IPR011250">
    <property type="entry name" value="OMP/PagP_B-barrel"/>
</dbReference>
<keyword evidence="5" id="KW-1185">Reference proteome</keyword>
<proteinExistence type="predicted"/>
<feature type="signal peptide" evidence="2">
    <location>
        <begin position="1"/>
        <end position="20"/>
    </location>
</feature>
<dbReference type="SUPFAM" id="SSF56925">
    <property type="entry name" value="OMPA-like"/>
    <property type="match status" value="1"/>
</dbReference>
<name>A0ABM7VKR3_9BACT</name>
<keyword evidence="1 2" id="KW-0732">Signal</keyword>
<evidence type="ECO:0000256" key="1">
    <source>
        <dbReference type="ARBA" id="ARBA00022729"/>
    </source>
</evidence>
<organism evidence="4 5">
    <name type="scientific">Persicobacter psychrovividus</name>
    <dbReference type="NCBI Taxonomy" id="387638"/>
    <lineage>
        <taxon>Bacteria</taxon>
        <taxon>Pseudomonadati</taxon>
        <taxon>Bacteroidota</taxon>
        <taxon>Cytophagia</taxon>
        <taxon>Cytophagales</taxon>
        <taxon>Persicobacteraceae</taxon>
        <taxon>Persicobacter</taxon>
    </lineage>
</organism>
<feature type="domain" description="Outer membrane protein beta-barrel" evidence="3">
    <location>
        <begin position="12"/>
        <end position="217"/>
    </location>
</feature>
<dbReference type="Gene3D" id="2.40.160.20">
    <property type="match status" value="1"/>
</dbReference>
<evidence type="ECO:0000256" key="2">
    <source>
        <dbReference type="SAM" id="SignalP"/>
    </source>
</evidence>
<keyword evidence="4" id="KW-0614">Plasmid</keyword>
<accession>A0ABM7VKR3</accession>
<dbReference type="EMBL" id="AP025295">
    <property type="protein sequence ID" value="BDD01560.1"/>
    <property type="molecule type" value="Genomic_DNA"/>
</dbReference>
<dbReference type="RefSeq" id="WP_338399002.1">
    <property type="nucleotide sequence ID" value="NZ_AP025295.1"/>
</dbReference>
<reference evidence="4 5" key="1">
    <citation type="submission" date="2021-12" db="EMBL/GenBank/DDBJ databases">
        <title>Genome sequencing of bacteria with rrn-lacking chromosome and rrn-plasmid.</title>
        <authorList>
            <person name="Anda M."/>
            <person name="Iwasaki W."/>
        </authorList>
    </citation>
    <scope>NUCLEOTIDE SEQUENCE [LARGE SCALE GENOMIC DNA]</scope>
    <source>
        <strain evidence="4 5">NBRC 101262</strain>
        <plasmid evidence="4 5">pPP3</plasmid>
    </source>
</reference>
<geneLocation type="plasmid" evidence="4 5">
    <name>pPP3</name>
</geneLocation>
<dbReference type="Proteomes" id="UP001354989">
    <property type="component" value="Plasmid pPP3"/>
</dbReference>
<dbReference type="Pfam" id="PF13505">
    <property type="entry name" value="OMP_b-brl"/>
    <property type="match status" value="1"/>
</dbReference>
<protein>
    <recommendedName>
        <fullName evidence="3">Outer membrane protein beta-barrel domain-containing protein</fullName>
    </recommendedName>
</protein>
<evidence type="ECO:0000313" key="4">
    <source>
        <dbReference type="EMBL" id="BDD01560.1"/>
    </source>
</evidence>
<evidence type="ECO:0000313" key="5">
    <source>
        <dbReference type="Proteomes" id="UP001354989"/>
    </source>
</evidence>
<sequence length="220" mass="24090">MKTLLYSILFSLLPLAMAHAQVDDAYVGIQNSHNASNAGRATFWSADYVITVPTGDQAGFISLPSYRGFSVAGGGFITDQLLVGGSIGWTGSYAEYGRRTYELEGIAGAITGRRYDYLYALPVLATVHYFFLPDASVEPFVGLGLGAQYTNLETQIGSLSVSDNAWDFSLNPEAGIYIPMGFGATWGFTAKVRYNQVFYKERDFSNLQNWGFHIGVGFLY</sequence>
<feature type="chain" id="PRO_5045195832" description="Outer membrane protein beta-barrel domain-containing protein" evidence="2">
    <location>
        <begin position="21"/>
        <end position="220"/>
    </location>
</feature>
<dbReference type="InterPro" id="IPR027385">
    <property type="entry name" value="Beta-barrel_OMP"/>
</dbReference>
<gene>
    <name evidence="4" type="ORF">PEPS_38400</name>
</gene>